<dbReference type="InterPro" id="IPR051986">
    <property type="entry name" value="Innate_Immune_Apopt_Reg"/>
</dbReference>
<dbReference type="Pfam" id="PF21366">
    <property type="entry name" value="TRAFD1-XIAF1_ZnF"/>
    <property type="match status" value="1"/>
</dbReference>
<dbReference type="InterPro" id="IPR049439">
    <property type="entry name" value="TRAFD1-XIAF1_Znf"/>
</dbReference>
<dbReference type="PANTHER" id="PTHR16295:SF10">
    <property type="entry name" value="EXPRESSED PROTEIN"/>
    <property type="match status" value="1"/>
</dbReference>
<evidence type="ECO:0000256" key="2">
    <source>
        <dbReference type="ARBA" id="ARBA00022771"/>
    </source>
</evidence>
<dbReference type="InterPro" id="IPR042556">
    <property type="entry name" value="AZUL_sf"/>
</dbReference>
<organism evidence="6 7">
    <name type="scientific">Rhizopus stolonifer</name>
    <name type="common">Rhizopus nigricans</name>
    <dbReference type="NCBI Taxonomy" id="4846"/>
    <lineage>
        <taxon>Eukaryota</taxon>
        <taxon>Fungi</taxon>
        <taxon>Fungi incertae sedis</taxon>
        <taxon>Mucoromycota</taxon>
        <taxon>Mucoromycotina</taxon>
        <taxon>Mucoromycetes</taxon>
        <taxon>Mucorales</taxon>
        <taxon>Mucorineae</taxon>
        <taxon>Rhizopodaceae</taxon>
        <taxon>Rhizopus</taxon>
    </lineage>
</organism>
<keyword evidence="2" id="KW-0863">Zinc-finger</keyword>
<evidence type="ECO:0000313" key="7">
    <source>
        <dbReference type="Proteomes" id="UP000253551"/>
    </source>
</evidence>
<accession>A0A367K7E4</accession>
<proteinExistence type="predicted"/>
<dbReference type="GO" id="GO:0005739">
    <property type="term" value="C:mitochondrion"/>
    <property type="evidence" value="ECO:0007669"/>
    <property type="project" value="TreeGrafter"/>
</dbReference>
<dbReference type="Gene3D" id="6.10.130.10">
    <property type="entry name" value="Ubiquitin-protein ligase E3A, N-terminal zinc-binding domain (AZUL)"/>
    <property type="match status" value="1"/>
</dbReference>
<dbReference type="Pfam" id="PF23580">
    <property type="entry name" value="Znf_XAF1_N"/>
    <property type="match status" value="1"/>
</dbReference>
<feature type="domain" description="Ubiquitin-protein ligase E3A N-terminal zinc-binding" evidence="4">
    <location>
        <begin position="232"/>
        <end position="270"/>
    </location>
</feature>
<evidence type="ECO:0000256" key="1">
    <source>
        <dbReference type="ARBA" id="ARBA00022723"/>
    </source>
</evidence>
<evidence type="ECO:0000259" key="5">
    <source>
        <dbReference type="Pfam" id="PF21366"/>
    </source>
</evidence>
<comment type="caution">
    <text evidence="6">The sequence shown here is derived from an EMBL/GenBank/DDBJ whole genome shotgun (WGS) entry which is preliminary data.</text>
</comment>
<gene>
    <name evidence="6" type="ORF">CU098_001330</name>
</gene>
<dbReference type="AlphaFoldDB" id="A0A367K7E4"/>
<evidence type="ECO:0000313" key="6">
    <source>
        <dbReference type="EMBL" id="RCH97761.1"/>
    </source>
</evidence>
<keyword evidence="3" id="KW-0862">Zinc</keyword>
<dbReference type="InterPro" id="IPR013083">
    <property type="entry name" value="Znf_RING/FYVE/PHD"/>
</dbReference>
<dbReference type="Proteomes" id="UP000253551">
    <property type="component" value="Unassembled WGS sequence"/>
</dbReference>
<dbReference type="STRING" id="4846.A0A367K7E4"/>
<feature type="domain" description="TRAFD1/XAF1 zinc finger" evidence="5">
    <location>
        <begin position="146"/>
        <end position="176"/>
    </location>
</feature>
<keyword evidence="7" id="KW-1185">Reference proteome</keyword>
<dbReference type="InterPro" id="IPR032353">
    <property type="entry name" value="AZUL"/>
</dbReference>
<dbReference type="OrthoDB" id="193703at2759"/>
<dbReference type="EMBL" id="PJQM01002145">
    <property type="protein sequence ID" value="RCH97761.1"/>
    <property type="molecule type" value="Genomic_DNA"/>
</dbReference>
<evidence type="ECO:0000256" key="3">
    <source>
        <dbReference type="ARBA" id="ARBA00022833"/>
    </source>
</evidence>
<dbReference type="Gene3D" id="3.30.40.10">
    <property type="entry name" value="Zinc/RING finger domain, C3HC4 (zinc finger)"/>
    <property type="match status" value="1"/>
</dbReference>
<protein>
    <submittedName>
        <fullName evidence="6">Uncharacterized protein</fullName>
    </submittedName>
</protein>
<dbReference type="Pfam" id="PF16558">
    <property type="entry name" value="AZUL"/>
    <property type="match status" value="1"/>
</dbReference>
<reference evidence="6 7" key="1">
    <citation type="journal article" date="2018" name="G3 (Bethesda)">
        <title>Phylogenetic and Phylogenomic Definition of Rhizopus Species.</title>
        <authorList>
            <person name="Gryganskyi A.P."/>
            <person name="Golan J."/>
            <person name="Dolatabadi S."/>
            <person name="Mondo S."/>
            <person name="Robb S."/>
            <person name="Idnurm A."/>
            <person name="Muszewska A."/>
            <person name="Steczkiewicz K."/>
            <person name="Masonjones S."/>
            <person name="Liao H.L."/>
            <person name="Gajdeczka M.T."/>
            <person name="Anike F."/>
            <person name="Vuek A."/>
            <person name="Anishchenko I.M."/>
            <person name="Voigt K."/>
            <person name="de Hoog G.S."/>
            <person name="Smith M.E."/>
            <person name="Heitman J."/>
            <person name="Vilgalys R."/>
            <person name="Stajich J.E."/>
        </authorList>
    </citation>
    <scope>NUCLEOTIDE SEQUENCE [LARGE SCALE GENOMIC DNA]</scope>
    <source>
        <strain evidence="6 7">LSU 92-RS-03</strain>
    </source>
</reference>
<keyword evidence="1" id="KW-0479">Metal-binding</keyword>
<sequence>SLPKDQSWIPRQEEDTSGKVQCKNCHAWIPPSSLTLHETFCLRNNVPCPWGCGQIFKKGSQELQEHGHCDQCEFISNSQQEQEKHFDYCHTLKTCVCTQFATPSYETLAEHRRTICPEKLIMCRYCHILTAQGVQSLDPRDRLLGLHSHESYCGSRTIVCQKCNKPIPIKDVQVHAKIHEIKRQQQTLPPFCANRNCIRPRATNKNRLGFCQYCFGPFWITEDDPKNTKLIQRIARKLHSQLTVGCGHDWCRNKYCASCNKEPKDATTAASLLIPMIKPLPRELSLPQPNPELHLCVDETTTRKKFLAEFLMETTQHYELGWCVKAIEAEQEDLDRAQAWLDRNAPRK</sequence>
<evidence type="ECO:0000259" key="4">
    <source>
        <dbReference type="Pfam" id="PF16558"/>
    </source>
</evidence>
<name>A0A367K7E4_RHIST</name>
<dbReference type="PANTHER" id="PTHR16295">
    <property type="entry name" value="TRAF-TYPE ZINC FINGER PROTEIN-RELATED"/>
    <property type="match status" value="1"/>
</dbReference>
<dbReference type="GO" id="GO:0008270">
    <property type="term" value="F:zinc ion binding"/>
    <property type="evidence" value="ECO:0007669"/>
    <property type="project" value="UniProtKB-KW"/>
</dbReference>
<feature type="non-terminal residue" evidence="6">
    <location>
        <position position="1"/>
    </location>
</feature>